<dbReference type="Pfam" id="PF01943">
    <property type="entry name" value="Polysacc_synt"/>
    <property type="match status" value="1"/>
</dbReference>
<keyword evidence="3 6" id="KW-0812">Transmembrane</keyword>
<proteinExistence type="predicted"/>
<keyword evidence="8" id="KW-1185">Reference proteome</keyword>
<evidence type="ECO:0000313" key="8">
    <source>
        <dbReference type="Proteomes" id="UP000502706"/>
    </source>
</evidence>
<dbReference type="InterPro" id="IPR002797">
    <property type="entry name" value="Polysacc_synth"/>
</dbReference>
<protein>
    <submittedName>
        <fullName evidence="7">Oligosaccharide flippase family protein</fullName>
    </submittedName>
</protein>
<evidence type="ECO:0000313" key="7">
    <source>
        <dbReference type="EMBL" id="QIN77701.1"/>
    </source>
</evidence>
<feature type="transmembrane region" description="Helical" evidence="6">
    <location>
        <begin position="94"/>
        <end position="116"/>
    </location>
</feature>
<dbReference type="InterPro" id="IPR050833">
    <property type="entry name" value="Poly_Biosynth_Transport"/>
</dbReference>
<dbReference type="PANTHER" id="PTHR30250">
    <property type="entry name" value="PST FAMILY PREDICTED COLANIC ACID TRANSPORTER"/>
    <property type="match status" value="1"/>
</dbReference>
<dbReference type="PANTHER" id="PTHR30250:SF11">
    <property type="entry name" value="O-ANTIGEN TRANSPORTER-RELATED"/>
    <property type="match status" value="1"/>
</dbReference>
<feature type="transmembrane region" description="Helical" evidence="6">
    <location>
        <begin position="152"/>
        <end position="170"/>
    </location>
</feature>
<dbReference type="EMBL" id="CP045121">
    <property type="protein sequence ID" value="QIN77701.1"/>
    <property type="molecule type" value="Genomic_DNA"/>
</dbReference>
<feature type="transmembrane region" description="Helical" evidence="6">
    <location>
        <begin position="367"/>
        <end position="389"/>
    </location>
</feature>
<keyword evidence="4 6" id="KW-1133">Transmembrane helix</keyword>
<sequence>MGYAVYVGCQWGMLVVLAKLGSPEMVGRFALGLAITAPIILFANLGLRPYQATDAERRYDFGEYLALRLLSTTAALLAVLCVVLLTGYGPETALAVALVGVAKGFEAVSDIFYGLLQQRERMDRVAKSMIFKGLLSLAGLAVAVYLTGSLVWGVVALAAAWALVLCFYDLRSGVAMLGGSFPRPRWGAGRLGTLALTTLPLGLAVVMTSLNANVPRYVVEGYLGTRELGIFAAMAYPVAAGATVVGALGQSASPRLAKHYASGDLRAFRALLIKLLGVGAALGGVGLLVAAVAGREILSLVYTPEYADHANVFVWLMGAAGITYMASFVGFGMIAARKLRAQVPLFVGVIGVTAVSCLFLVPSLGLVGAAVGTMLGVVSQLVGGGSVILRALAASRGGEGTAG</sequence>
<accession>A0A6G8PUJ8</accession>
<dbReference type="RefSeq" id="WP_166395379.1">
    <property type="nucleotide sequence ID" value="NZ_CP045121.1"/>
</dbReference>
<evidence type="ECO:0000256" key="2">
    <source>
        <dbReference type="ARBA" id="ARBA00022475"/>
    </source>
</evidence>
<reference evidence="7 8" key="1">
    <citation type="submission" date="2019-10" db="EMBL/GenBank/DDBJ databases">
        <title>Rubrobacter sp nov SCSIO 52915 isolated from a deep-sea sediment in the South China Sea.</title>
        <authorList>
            <person name="Chen R.W."/>
        </authorList>
    </citation>
    <scope>NUCLEOTIDE SEQUENCE [LARGE SCALE GENOMIC DNA]</scope>
    <source>
        <strain evidence="7 8">SCSIO 52915</strain>
    </source>
</reference>
<evidence type="ECO:0000256" key="4">
    <source>
        <dbReference type="ARBA" id="ARBA00022989"/>
    </source>
</evidence>
<feature type="transmembrane region" description="Helical" evidence="6">
    <location>
        <begin position="128"/>
        <end position="146"/>
    </location>
</feature>
<dbReference type="AlphaFoldDB" id="A0A6G8PUJ8"/>
<feature type="transmembrane region" description="Helical" evidence="6">
    <location>
        <begin position="343"/>
        <end position="361"/>
    </location>
</feature>
<feature type="transmembrane region" description="Helical" evidence="6">
    <location>
        <begin position="25"/>
        <end position="45"/>
    </location>
</feature>
<keyword evidence="2" id="KW-1003">Cell membrane</keyword>
<evidence type="ECO:0000256" key="5">
    <source>
        <dbReference type="ARBA" id="ARBA00023136"/>
    </source>
</evidence>
<dbReference type="Proteomes" id="UP000502706">
    <property type="component" value="Chromosome"/>
</dbReference>
<dbReference type="KEGG" id="rmar:GBA65_03315"/>
<feature type="transmembrane region" description="Helical" evidence="6">
    <location>
        <begin position="65"/>
        <end position="88"/>
    </location>
</feature>
<evidence type="ECO:0000256" key="3">
    <source>
        <dbReference type="ARBA" id="ARBA00022692"/>
    </source>
</evidence>
<name>A0A6G8PUJ8_9ACTN</name>
<keyword evidence="5 6" id="KW-0472">Membrane</keyword>
<feature type="transmembrane region" description="Helical" evidence="6">
    <location>
        <begin position="313"/>
        <end position="336"/>
    </location>
</feature>
<dbReference type="GO" id="GO:0005886">
    <property type="term" value="C:plasma membrane"/>
    <property type="evidence" value="ECO:0007669"/>
    <property type="project" value="UniProtKB-SubCell"/>
</dbReference>
<organism evidence="7 8">
    <name type="scientific">Rubrobacter marinus</name>
    <dbReference type="NCBI Taxonomy" id="2653852"/>
    <lineage>
        <taxon>Bacteria</taxon>
        <taxon>Bacillati</taxon>
        <taxon>Actinomycetota</taxon>
        <taxon>Rubrobacteria</taxon>
        <taxon>Rubrobacterales</taxon>
        <taxon>Rubrobacteraceae</taxon>
        <taxon>Rubrobacter</taxon>
    </lineage>
</organism>
<evidence type="ECO:0000256" key="6">
    <source>
        <dbReference type="SAM" id="Phobius"/>
    </source>
</evidence>
<gene>
    <name evidence="7" type="ORF">GBA65_03315</name>
</gene>
<feature type="transmembrane region" description="Helical" evidence="6">
    <location>
        <begin position="230"/>
        <end position="249"/>
    </location>
</feature>
<feature type="transmembrane region" description="Helical" evidence="6">
    <location>
        <begin position="270"/>
        <end position="293"/>
    </location>
</feature>
<feature type="transmembrane region" description="Helical" evidence="6">
    <location>
        <begin position="191"/>
        <end position="210"/>
    </location>
</feature>
<evidence type="ECO:0000256" key="1">
    <source>
        <dbReference type="ARBA" id="ARBA00004651"/>
    </source>
</evidence>
<comment type="subcellular location">
    <subcellularLocation>
        <location evidence="1">Cell membrane</location>
        <topology evidence="1">Multi-pass membrane protein</topology>
    </subcellularLocation>
</comment>